<keyword evidence="6" id="KW-0408">Iron</keyword>
<dbReference type="InterPro" id="IPR003739">
    <property type="entry name" value="Lys_aminomutase/Glu_NH3_mut"/>
</dbReference>
<gene>
    <name evidence="9" type="ORF">METZ01_LOCUS117849</name>
</gene>
<keyword evidence="7" id="KW-0411">Iron-sulfur</keyword>
<dbReference type="PROSITE" id="PS51918">
    <property type="entry name" value="RADICAL_SAM"/>
    <property type="match status" value="1"/>
</dbReference>
<dbReference type="SFLD" id="SFLDG01070">
    <property type="entry name" value="PLP-dependent"/>
    <property type="match status" value="1"/>
</dbReference>
<dbReference type="EMBL" id="UINC01015435">
    <property type="protein sequence ID" value="SVA64995.1"/>
    <property type="molecule type" value="Genomic_DNA"/>
</dbReference>
<evidence type="ECO:0000256" key="7">
    <source>
        <dbReference type="ARBA" id="ARBA00023014"/>
    </source>
</evidence>
<feature type="domain" description="Radical SAM core" evidence="8">
    <location>
        <begin position="101"/>
        <end position="320"/>
    </location>
</feature>
<evidence type="ECO:0000256" key="6">
    <source>
        <dbReference type="ARBA" id="ARBA00023004"/>
    </source>
</evidence>
<keyword evidence="5" id="KW-0663">Pyridoxal phosphate</keyword>
<keyword evidence="4" id="KW-0479">Metal-binding</keyword>
<proteinExistence type="predicted"/>
<keyword evidence="2" id="KW-0004">4Fe-4S</keyword>
<dbReference type="GO" id="GO:0046872">
    <property type="term" value="F:metal ion binding"/>
    <property type="evidence" value="ECO:0007669"/>
    <property type="project" value="UniProtKB-KW"/>
</dbReference>
<evidence type="ECO:0000256" key="5">
    <source>
        <dbReference type="ARBA" id="ARBA00022898"/>
    </source>
</evidence>
<comment type="cofactor">
    <cofactor evidence="1">
        <name>pyridoxal 5'-phosphate</name>
        <dbReference type="ChEBI" id="CHEBI:597326"/>
    </cofactor>
</comment>
<sequence>MQTGNQDASAQTKTSPRKRVKYVRRLDQVEQLTPEQRDRLGPVASRYVFRANDYYLGLIDWDNPDDPIRQLIIPREEELAEWGTLDASNEEAVTVAHGVQHKYTDTVLLLCNEVCGAYCRYCFRKRLFMDDNDEVTNDVSEGLRYIANHPEVTNVLLTGGDPLLLSTRRLVDIFEALRAIPHVKIIRLGSKMPAFDPYRVLNDPDLQSAFRTYSTPTQRIYLMAHFDHPQELTELAIDGIDACIRNGLICVNQCPIIKGINDDPYVLAEMYSTLSYIGCPPYYLFQGRPTAGNEPYEIPLVESWQIFQRALTLGSGLARRARFCMSHETGKIEIMGIDDEHMYMRYHQAKHDHDLGRFFICRRNDDAYWLDQLEVVSNTPAHA</sequence>
<dbReference type="Gene3D" id="3.20.20.70">
    <property type="entry name" value="Aldolase class I"/>
    <property type="match status" value="1"/>
</dbReference>
<protein>
    <recommendedName>
        <fullName evidence="8">Radical SAM core domain-containing protein</fullName>
    </recommendedName>
</protein>
<evidence type="ECO:0000256" key="4">
    <source>
        <dbReference type="ARBA" id="ARBA00022723"/>
    </source>
</evidence>
<dbReference type="Pfam" id="PF04055">
    <property type="entry name" value="Radical_SAM"/>
    <property type="match status" value="1"/>
</dbReference>
<dbReference type="SFLD" id="SFLDS00029">
    <property type="entry name" value="Radical_SAM"/>
    <property type="match status" value="1"/>
</dbReference>
<evidence type="ECO:0000256" key="3">
    <source>
        <dbReference type="ARBA" id="ARBA00022691"/>
    </source>
</evidence>
<accession>A0A381XJQ4</accession>
<dbReference type="InterPro" id="IPR007197">
    <property type="entry name" value="rSAM"/>
</dbReference>
<dbReference type="InterPro" id="IPR013785">
    <property type="entry name" value="Aldolase_TIM"/>
</dbReference>
<dbReference type="PANTHER" id="PTHR30538:SF0">
    <property type="entry name" value="L-LYSINE 2,3-AMINOMUTASE AQ_1632-RELATED"/>
    <property type="match status" value="1"/>
</dbReference>
<name>A0A381XJQ4_9ZZZZ</name>
<dbReference type="GO" id="GO:0003824">
    <property type="term" value="F:catalytic activity"/>
    <property type="evidence" value="ECO:0007669"/>
    <property type="project" value="InterPro"/>
</dbReference>
<evidence type="ECO:0000256" key="2">
    <source>
        <dbReference type="ARBA" id="ARBA00022485"/>
    </source>
</evidence>
<dbReference type="InterPro" id="IPR058240">
    <property type="entry name" value="rSAM_sf"/>
</dbReference>
<dbReference type="GO" id="GO:0051539">
    <property type="term" value="F:4 iron, 4 sulfur cluster binding"/>
    <property type="evidence" value="ECO:0007669"/>
    <property type="project" value="UniProtKB-KW"/>
</dbReference>
<organism evidence="9">
    <name type="scientific">marine metagenome</name>
    <dbReference type="NCBI Taxonomy" id="408172"/>
    <lineage>
        <taxon>unclassified sequences</taxon>
        <taxon>metagenomes</taxon>
        <taxon>ecological metagenomes</taxon>
    </lineage>
</organism>
<reference evidence="9" key="1">
    <citation type="submission" date="2018-05" db="EMBL/GenBank/DDBJ databases">
        <authorList>
            <person name="Lanie J.A."/>
            <person name="Ng W.-L."/>
            <person name="Kazmierczak K.M."/>
            <person name="Andrzejewski T.M."/>
            <person name="Davidsen T.M."/>
            <person name="Wayne K.J."/>
            <person name="Tettelin H."/>
            <person name="Glass J.I."/>
            <person name="Rusch D."/>
            <person name="Podicherti R."/>
            <person name="Tsui H.-C.T."/>
            <person name="Winkler M.E."/>
        </authorList>
    </citation>
    <scope>NUCLEOTIDE SEQUENCE</scope>
</reference>
<dbReference type="AlphaFoldDB" id="A0A381XJQ4"/>
<evidence type="ECO:0000313" key="9">
    <source>
        <dbReference type="EMBL" id="SVA64995.1"/>
    </source>
</evidence>
<dbReference type="SUPFAM" id="SSF102114">
    <property type="entry name" value="Radical SAM enzymes"/>
    <property type="match status" value="1"/>
</dbReference>
<evidence type="ECO:0000256" key="1">
    <source>
        <dbReference type="ARBA" id="ARBA00001933"/>
    </source>
</evidence>
<evidence type="ECO:0000259" key="8">
    <source>
        <dbReference type="PROSITE" id="PS51918"/>
    </source>
</evidence>
<keyword evidence="3" id="KW-0949">S-adenosyl-L-methionine</keyword>
<dbReference type="PANTHER" id="PTHR30538">
    <property type="entry name" value="LYSINE 2,3-AMINOMUTASE-RELATED"/>
    <property type="match status" value="1"/>
</dbReference>